<dbReference type="EMBL" id="QRWT01000027">
    <property type="protein sequence ID" value="RGT48328.1"/>
    <property type="molecule type" value="Genomic_DNA"/>
</dbReference>
<accession>A0A415NBS7</accession>
<dbReference type="AlphaFoldDB" id="A0A415NBS7"/>
<dbReference type="InterPro" id="IPR009241">
    <property type="entry name" value="HigB-like"/>
</dbReference>
<name>A0A415NBS7_9BACE</name>
<reference evidence="4 5" key="1">
    <citation type="submission" date="2018-08" db="EMBL/GenBank/DDBJ databases">
        <title>A genome reference for cultivated species of the human gut microbiota.</title>
        <authorList>
            <person name="Zou Y."/>
            <person name="Xue W."/>
            <person name="Luo G."/>
        </authorList>
    </citation>
    <scope>NUCLEOTIDE SEQUENCE [LARGE SCALE GENOMIC DNA]</scope>
    <source>
        <strain evidence="1 4">AF19-10AC</strain>
        <strain evidence="2 5">AF36-16BH</strain>
    </source>
</reference>
<organism evidence="2 5">
    <name type="scientific">Bacteroides intestinalis</name>
    <dbReference type="NCBI Taxonomy" id="329854"/>
    <lineage>
        <taxon>Bacteria</taxon>
        <taxon>Pseudomonadati</taxon>
        <taxon>Bacteroidota</taxon>
        <taxon>Bacteroidia</taxon>
        <taxon>Bacteroidales</taxon>
        <taxon>Bacteroidaceae</taxon>
        <taxon>Bacteroides</taxon>
    </lineage>
</organism>
<gene>
    <name evidence="1" type="ORF">DWX27_18455</name>
    <name evidence="2" type="ORF">DWZ95_06505</name>
    <name evidence="3" type="ORF">EAJ06_15755</name>
</gene>
<protein>
    <submittedName>
        <fullName evidence="2">Type II toxin-antitoxin system RelE/ParE family toxin</fullName>
    </submittedName>
</protein>
<evidence type="ECO:0000313" key="4">
    <source>
        <dbReference type="Proteomes" id="UP000284772"/>
    </source>
</evidence>
<dbReference type="Proteomes" id="UP000291191">
    <property type="component" value="Unassembled WGS sequence"/>
</dbReference>
<evidence type="ECO:0000313" key="3">
    <source>
        <dbReference type="EMBL" id="RYT79139.1"/>
    </source>
</evidence>
<evidence type="ECO:0000313" key="5">
    <source>
        <dbReference type="Proteomes" id="UP000285013"/>
    </source>
</evidence>
<sequence>MLRALDLLVTEDKIPHHYIKFIRDGVYEFRSNYGNTEFRVFFIYDGNTIVVLFNAFKKKTQKTPDSEIKKAIKLKEEYYATKRNQ</sequence>
<dbReference type="Proteomes" id="UP000285013">
    <property type="component" value="Unassembled WGS sequence"/>
</dbReference>
<dbReference type="EMBL" id="RCXO01000020">
    <property type="protein sequence ID" value="RYT79139.1"/>
    <property type="molecule type" value="Genomic_DNA"/>
</dbReference>
<dbReference type="Pfam" id="PF05973">
    <property type="entry name" value="Gp49"/>
    <property type="match status" value="1"/>
</dbReference>
<dbReference type="EMBL" id="QRPE01000005">
    <property type="protein sequence ID" value="RHL94289.1"/>
    <property type="molecule type" value="Genomic_DNA"/>
</dbReference>
<keyword evidence="6" id="KW-1185">Reference proteome</keyword>
<dbReference type="OrthoDB" id="573082at2"/>
<dbReference type="Proteomes" id="UP000284772">
    <property type="component" value="Unassembled WGS sequence"/>
</dbReference>
<comment type="caution">
    <text evidence="2">The sequence shown here is derived from an EMBL/GenBank/DDBJ whole genome shotgun (WGS) entry which is preliminary data.</text>
</comment>
<reference evidence="3 6" key="2">
    <citation type="journal article" date="2019" name="Science, e1252229">
        <title>Invertible promoters mediate bacterial phase variation, antibiotic resistance, and host adaptation in the gut.</title>
        <authorList>
            <person name="Jiang X."/>
            <person name="Hall A.B."/>
            <person name="Arthur T.D."/>
            <person name="Plichta D.R."/>
            <person name="Covington C.T."/>
            <person name="Poyet M."/>
            <person name="Crothers J."/>
            <person name="Moses P.L."/>
            <person name="Tolonen A.C."/>
            <person name="Vlamakis H."/>
            <person name="Alm E.J."/>
            <person name="Xavier R.J."/>
        </authorList>
    </citation>
    <scope>NUCLEOTIDE SEQUENCE [LARGE SCALE GENOMIC DNA]</scope>
    <source>
        <strain evidence="3">Bf_0095</strain>
        <strain evidence="6">bf_0095</strain>
    </source>
</reference>
<evidence type="ECO:0000313" key="6">
    <source>
        <dbReference type="Proteomes" id="UP000291191"/>
    </source>
</evidence>
<evidence type="ECO:0000313" key="2">
    <source>
        <dbReference type="EMBL" id="RHL94289.1"/>
    </source>
</evidence>
<evidence type="ECO:0000313" key="1">
    <source>
        <dbReference type="EMBL" id="RGT48328.1"/>
    </source>
</evidence>
<proteinExistence type="predicted"/>